<name>A0ABX6IE46_9ACTN</name>
<comment type="cofactor">
    <cofactor evidence="1 5">
        <name>pyridoxal 5'-phosphate</name>
        <dbReference type="ChEBI" id="CHEBI:597326"/>
    </cofactor>
</comment>
<evidence type="ECO:0000256" key="4">
    <source>
        <dbReference type="ARBA" id="ARBA00050776"/>
    </source>
</evidence>
<comment type="catalytic activity">
    <reaction evidence="4">
        <text>(sulfur carrier)-H + L-cysteine = (sulfur carrier)-SH + L-alanine</text>
        <dbReference type="Rhea" id="RHEA:43892"/>
        <dbReference type="Rhea" id="RHEA-COMP:14737"/>
        <dbReference type="Rhea" id="RHEA-COMP:14739"/>
        <dbReference type="ChEBI" id="CHEBI:29917"/>
        <dbReference type="ChEBI" id="CHEBI:35235"/>
        <dbReference type="ChEBI" id="CHEBI:57972"/>
        <dbReference type="ChEBI" id="CHEBI:64428"/>
        <dbReference type="EC" id="2.8.1.7"/>
    </reaction>
</comment>
<accession>A0ABX6IE46</accession>
<evidence type="ECO:0000313" key="8">
    <source>
        <dbReference type="Proteomes" id="UP001059836"/>
    </source>
</evidence>
<keyword evidence="8" id="KW-1185">Reference proteome</keyword>
<dbReference type="InterPro" id="IPR020578">
    <property type="entry name" value="Aminotrans_V_PyrdxlP_BS"/>
</dbReference>
<dbReference type="Gene3D" id="3.40.640.10">
    <property type="entry name" value="Type I PLP-dependent aspartate aminotransferase-like (Major domain)"/>
    <property type="match status" value="1"/>
</dbReference>
<dbReference type="PROSITE" id="PS00595">
    <property type="entry name" value="AA_TRANSFER_CLASS_5"/>
    <property type="match status" value="1"/>
</dbReference>
<evidence type="ECO:0000256" key="2">
    <source>
        <dbReference type="ARBA" id="ARBA00010447"/>
    </source>
</evidence>
<dbReference type="InterPro" id="IPR015421">
    <property type="entry name" value="PyrdxlP-dep_Trfase_major"/>
</dbReference>
<gene>
    <name evidence="7" type="ORF">GII31_03635</name>
</gene>
<dbReference type="PANTHER" id="PTHR43586:SF8">
    <property type="entry name" value="CYSTEINE DESULFURASE 1, CHLOROPLASTIC"/>
    <property type="match status" value="1"/>
</dbReference>
<dbReference type="Proteomes" id="UP001059836">
    <property type="component" value="Chromosome"/>
</dbReference>
<protein>
    <submittedName>
        <fullName evidence="7">Aminotransferase class V-fold PLP-dependent enzyme</fullName>
    </submittedName>
</protein>
<dbReference type="SUPFAM" id="SSF53383">
    <property type="entry name" value="PLP-dependent transferases"/>
    <property type="match status" value="1"/>
</dbReference>
<dbReference type="InterPro" id="IPR015424">
    <property type="entry name" value="PyrdxlP-dep_Trfase"/>
</dbReference>
<dbReference type="Pfam" id="PF00266">
    <property type="entry name" value="Aminotran_5"/>
    <property type="match status" value="1"/>
</dbReference>
<evidence type="ECO:0000256" key="3">
    <source>
        <dbReference type="ARBA" id="ARBA00022898"/>
    </source>
</evidence>
<evidence type="ECO:0000259" key="6">
    <source>
        <dbReference type="Pfam" id="PF00266"/>
    </source>
</evidence>
<dbReference type="Gene3D" id="3.90.1150.10">
    <property type="entry name" value="Aspartate Aminotransferase, domain 1"/>
    <property type="match status" value="1"/>
</dbReference>
<proteinExistence type="inferred from homology"/>
<evidence type="ECO:0000256" key="1">
    <source>
        <dbReference type="ARBA" id="ARBA00001933"/>
    </source>
</evidence>
<dbReference type="EMBL" id="CP045809">
    <property type="protein sequence ID" value="QHN34126.1"/>
    <property type="molecule type" value="Genomic_DNA"/>
</dbReference>
<keyword evidence="3" id="KW-0663">Pyridoxal phosphate</keyword>
<sequence>MTAVLSNSVFRPVDPAAVGGAFLPPLADVVGADERVSLLDGSSVLYANFDYAASAPALRAVADGLLAALPQYASVHRGAGALSQITTHRYEQARETIRRFVRARADDHVVFTRNTTDSINLLAHCLGERGGDVVVLDIEHHANLLPWQRLPGTRLVTACATIEETLAALEDELAATPAALLAITAASNVTGEVLPVTRLASIAHRHGARILIDGAQLVAHQPVSVVSHGIDYLVFSGHKLYAPFGSGVLVGRGDWLDEASPYLAGGGASAEVASGGRAQWHTGPARHEAGSPNVLGAVSIADACTALSDIGFDAIGHHGHALRERLDAGLSVLDGVRPLRIFTDSAGRVGIAGFAVDGFSARTVACYLSDHHGIGVRDGRFCAHPLLTRLGYPAGAVRASFGLGTGVDDVDRLLNALSELVSRRGTIERK</sequence>
<reference evidence="7" key="1">
    <citation type="journal article" date="2021" name="Nat. Microbiol.">
        <title>Cocultivation of an ultrasmall environmental parasitic bacterium with lytic ability against bacteria associated with wastewater foams.</title>
        <authorList>
            <person name="Batinovic S."/>
            <person name="Rose J.J.A."/>
            <person name="Ratcliffe J."/>
            <person name="Seviour R.J."/>
            <person name="Petrovski S."/>
        </authorList>
    </citation>
    <scope>NUCLEOTIDE SEQUENCE</scope>
    <source>
        <strain evidence="7">CON9</strain>
    </source>
</reference>
<keyword evidence="7" id="KW-0032">Aminotransferase</keyword>
<dbReference type="RefSeq" id="WP_213246898.1">
    <property type="nucleotide sequence ID" value="NZ_CP045806.1"/>
</dbReference>
<feature type="domain" description="Aminotransferase class V" evidence="6">
    <location>
        <begin position="49"/>
        <end position="413"/>
    </location>
</feature>
<keyword evidence="7" id="KW-0808">Transferase</keyword>
<dbReference type="InterPro" id="IPR000192">
    <property type="entry name" value="Aminotrans_V_dom"/>
</dbReference>
<evidence type="ECO:0000256" key="5">
    <source>
        <dbReference type="RuleBase" id="RU004504"/>
    </source>
</evidence>
<dbReference type="GO" id="GO:0008483">
    <property type="term" value="F:transaminase activity"/>
    <property type="evidence" value="ECO:0007669"/>
    <property type="project" value="UniProtKB-KW"/>
</dbReference>
<evidence type="ECO:0000313" key="7">
    <source>
        <dbReference type="EMBL" id="QHN34126.1"/>
    </source>
</evidence>
<dbReference type="PANTHER" id="PTHR43586">
    <property type="entry name" value="CYSTEINE DESULFURASE"/>
    <property type="match status" value="1"/>
</dbReference>
<dbReference type="InterPro" id="IPR015422">
    <property type="entry name" value="PyrdxlP-dep_Trfase_small"/>
</dbReference>
<organism evidence="7 8">
    <name type="scientific">Gordonia pseudamarae</name>
    <dbReference type="NCBI Taxonomy" id="2831662"/>
    <lineage>
        <taxon>Bacteria</taxon>
        <taxon>Bacillati</taxon>
        <taxon>Actinomycetota</taxon>
        <taxon>Actinomycetes</taxon>
        <taxon>Mycobacteriales</taxon>
        <taxon>Gordoniaceae</taxon>
        <taxon>Gordonia</taxon>
    </lineage>
</organism>
<comment type="similarity">
    <text evidence="2">Belongs to the class-V pyridoxal-phosphate-dependent aminotransferase family. Csd subfamily.</text>
</comment>